<comment type="caution">
    <text evidence="2">The sequence shown here is derived from an EMBL/GenBank/DDBJ whole genome shotgun (WGS) entry which is preliminary data.</text>
</comment>
<evidence type="ECO:0000313" key="2">
    <source>
        <dbReference type="EMBL" id="KAF1034469.1"/>
    </source>
</evidence>
<name>A0A833UYM9_BURL3</name>
<evidence type="ECO:0000313" key="3">
    <source>
        <dbReference type="Proteomes" id="UP000467522"/>
    </source>
</evidence>
<gene>
    <name evidence="2" type="ORF">GAK33_05550</name>
</gene>
<protein>
    <recommendedName>
        <fullName evidence="1">Calcium-mediated lectin domain-containing protein</fullName>
    </recommendedName>
</protein>
<dbReference type="AlphaFoldDB" id="A0A833UYM9"/>
<proteinExistence type="predicted"/>
<dbReference type="Proteomes" id="UP000467522">
    <property type="component" value="Unassembled WGS sequence"/>
</dbReference>
<sequence length="76" mass="7968">MDLPVSDPSPAPPHSKGGKIRIEASANGRQSATDARLAPLSAGDTVWLGWLGWLGAEDGADADYNDGIVILQWPIT</sequence>
<dbReference type="InterPro" id="IPR036684">
    <property type="entry name" value="Ca_lectin_sf"/>
</dbReference>
<reference evidence="3" key="1">
    <citation type="journal article" date="2020" name="MBio">
        <title>Horizontal gene transfer to a defensive symbiont with a reduced genome amongst a multipartite beetle microbiome.</title>
        <authorList>
            <person name="Waterworth S.C."/>
            <person name="Florez L.V."/>
            <person name="Rees E.R."/>
            <person name="Hertweck C."/>
            <person name="Kaltenpoth M."/>
            <person name="Kwan J.C."/>
        </authorList>
    </citation>
    <scope>NUCLEOTIDE SEQUENCE [LARGE SCALE GENOMIC DNA]</scope>
</reference>
<dbReference type="EMBL" id="WNDV01000022">
    <property type="protein sequence ID" value="KAF1034469.1"/>
    <property type="molecule type" value="Genomic_DNA"/>
</dbReference>
<feature type="domain" description="Calcium-mediated lectin" evidence="1">
    <location>
        <begin position="15"/>
        <end position="75"/>
    </location>
</feature>
<accession>A0A833UYM9</accession>
<dbReference type="InterPro" id="IPR010907">
    <property type="entry name" value="Ca-mediated_lectin"/>
</dbReference>
<evidence type="ECO:0000259" key="1">
    <source>
        <dbReference type="Pfam" id="PF07472"/>
    </source>
</evidence>
<dbReference type="RefSeq" id="WP_278649675.1">
    <property type="nucleotide sequence ID" value="NZ_WNDV01000022.1"/>
</dbReference>
<dbReference type="SUPFAM" id="SSF82026">
    <property type="entry name" value="Calcium-mediated lectin"/>
    <property type="match status" value="1"/>
</dbReference>
<organism evidence="2 3">
    <name type="scientific">Burkholderia lata (strain ATCC 17760 / DSM 23089 / LMG 22485 / NCIMB 9086 / R18194 / 383)</name>
    <dbReference type="NCBI Taxonomy" id="482957"/>
    <lineage>
        <taxon>Bacteria</taxon>
        <taxon>Pseudomonadati</taxon>
        <taxon>Pseudomonadota</taxon>
        <taxon>Betaproteobacteria</taxon>
        <taxon>Burkholderiales</taxon>
        <taxon>Burkholderiaceae</taxon>
        <taxon>Burkholderia</taxon>
        <taxon>Burkholderia cepacia complex</taxon>
    </lineage>
</organism>
<dbReference type="Gene3D" id="2.60.120.400">
    <property type="entry name" value="Calcium-mediated lectin"/>
    <property type="match status" value="1"/>
</dbReference>
<dbReference type="Pfam" id="PF07472">
    <property type="entry name" value="PA-IIL"/>
    <property type="match status" value="1"/>
</dbReference>